<keyword evidence="3" id="KW-0004">4Fe-4S</keyword>
<dbReference type="InterPro" id="IPR010614">
    <property type="entry name" value="RAD3-like_helicase_DEAD"/>
</dbReference>
<keyword evidence="5" id="KW-0547">Nucleotide-binding</keyword>
<keyword evidence="9" id="KW-0067">ATP-binding</keyword>
<evidence type="ECO:0000256" key="13">
    <source>
        <dbReference type="ARBA" id="ARBA00023204"/>
    </source>
</evidence>
<dbReference type="GO" id="GO:0005524">
    <property type="term" value="F:ATP binding"/>
    <property type="evidence" value="ECO:0007669"/>
    <property type="project" value="UniProtKB-KW"/>
</dbReference>
<dbReference type="GO" id="GO:0016818">
    <property type="term" value="F:hydrolase activity, acting on acid anhydrides, in phosphorus-containing anhydrides"/>
    <property type="evidence" value="ECO:0007669"/>
    <property type="project" value="InterPro"/>
</dbReference>
<reference evidence="18" key="1">
    <citation type="submission" date="2016-03" db="EMBL/GenBank/DDBJ databases">
        <authorList>
            <person name="Borrel G."/>
            <person name="Mccann A."/>
            <person name="O'Toole P.W."/>
        </authorList>
    </citation>
    <scope>NUCLEOTIDE SEQUENCE</scope>
    <source>
        <strain evidence="18">183</strain>
    </source>
</reference>
<dbReference type="GO" id="GO:0051539">
    <property type="term" value="F:4 iron, 4 sulfur cluster binding"/>
    <property type="evidence" value="ECO:0007669"/>
    <property type="project" value="UniProtKB-KW"/>
</dbReference>
<evidence type="ECO:0000256" key="16">
    <source>
        <dbReference type="ARBA" id="ARBA00048954"/>
    </source>
</evidence>
<keyword evidence="8" id="KW-0347">Helicase</keyword>
<organism evidence="18 19">
    <name type="scientific">Candidatus Methanomassiliicoccus intestinalis</name>
    <dbReference type="NCBI Taxonomy" id="1406512"/>
    <lineage>
        <taxon>Archaea</taxon>
        <taxon>Methanobacteriati</taxon>
        <taxon>Thermoplasmatota</taxon>
        <taxon>Thermoplasmata</taxon>
        <taxon>Methanomassiliicoccales</taxon>
        <taxon>Methanomassiliicoccaceae</taxon>
        <taxon>Methanomassiliicoccus</taxon>
    </lineage>
</organism>
<evidence type="ECO:0000259" key="17">
    <source>
        <dbReference type="PROSITE" id="PS51193"/>
    </source>
</evidence>
<accession>A0A8J8PD69</accession>
<dbReference type="SMART" id="SM00487">
    <property type="entry name" value="DEXDc"/>
    <property type="match status" value="1"/>
</dbReference>
<dbReference type="PANTHER" id="PTHR11472:SF34">
    <property type="entry name" value="REGULATOR OF TELOMERE ELONGATION HELICASE 1"/>
    <property type="match status" value="1"/>
</dbReference>
<evidence type="ECO:0000256" key="10">
    <source>
        <dbReference type="ARBA" id="ARBA00023004"/>
    </source>
</evidence>
<evidence type="ECO:0000256" key="12">
    <source>
        <dbReference type="ARBA" id="ARBA00023125"/>
    </source>
</evidence>
<dbReference type="AlphaFoldDB" id="A0A8J8PD69"/>
<keyword evidence="4" id="KW-0479">Metal-binding</keyword>
<dbReference type="InterPro" id="IPR027417">
    <property type="entry name" value="P-loop_NTPase"/>
</dbReference>
<dbReference type="InterPro" id="IPR006555">
    <property type="entry name" value="ATP-dep_Helicase_C"/>
</dbReference>
<gene>
    <name evidence="18" type="ORF">A3207_02590</name>
</gene>
<evidence type="ECO:0000256" key="2">
    <source>
        <dbReference type="ARBA" id="ARBA00009146"/>
    </source>
</evidence>
<evidence type="ECO:0000256" key="3">
    <source>
        <dbReference type="ARBA" id="ARBA00022485"/>
    </source>
</evidence>
<dbReference type="SUPFAM" id="SSF52540">
    <property type="entry name" value="P-loop containing nucleoside triphosphate hydrolases"/>
    <property type="match status" value="2"/>
</dbReference>
<dbReference type="GO" id="GO:0003677">
    <property type="term" value="F:DNA binding"/>
    <property type="evidence" value="ECO:0007669"/>
    <property type="project" value="UniProtKB-KW"/>
</dbReference>
<dbReference type="InterPro" id="IPR014013">
    <property type="entry name" value="Helic_SF1/SF2_ATP-bd_DinG/Rad3"/>
</dbReference>
<evidence type="ECO:0000256" key="9">
    <source>
        <dbReference type="ARBA" id="ARBA00022840"/>
    </source>
</evidence>
<name>A0A8J8PD69_9ARCH</name>
<keyword evidence="6" id="KW-0227">DNA damage</keyword>
<dbReference type="Pfam" id="PF06777">
    <property type="entry name" value="HBB"/>
    <property type="match status" value="1"/>
</dbReference>
<dbReference type="InterPro" id="IPR010643">
    <property type="entry name" value="HBB"/>
</dbReference>
<dbReference type="Gene3D" id="1.10.30.20">
    <property type="entry name" value="Bacterial XPD DNA helicase, FeS cluster domain"/>
    <property type="match status" value="1"/>
</dbReference>
<dbReference type="RefSeq" id="WP_400203945.1">
    <property type="nucleotide sequence ID" value="NZ_CAYAYE010000013.1"/>
</dbReference>
<dbReference type="InterPro" id="IPR014001">
    <property type="entry name" value="Helicase_ATP-bd"/>
</dbReference>
<evidence type="ECO:0000256" key="14">
    <source>
        <dbReference type="ARBA" id="ARBA00023235"/>
    </source>
</evidence>
<protein>
    <recommendedName>
        <fullName evidence="15">DNA 5'-3' helicase</fullName>
        <ecNumber evidence="15">5.6.2.3</ecNumber>
    </recommendedName>
</protein>
<dbReference type="PROSITE" id="PS51193">
    <property type="entry name" value="HELICASE_ATP_BIND_2"/>
    <property type="match status" value="1"/>
</dbReference>
<dbReference type="InterPro" id="IPR045028">
    <property type="entry name" value="DinG/Rad3-like"/>
</dbReference>
<evidence type="ECO:0000256" key="1">
    <source>
        <dbReference type="ARBA" id="ARBA00001966"/>
    </source>
</evidence>
<keyword evidence="12" id="KW-0238">DNA-binding</keyword>
<evidence type="ECO:0000313" key="18">
    <source>
        <dbReference type="EMBL" id="TQS82854.1"/>
    </source>
</evidence>
<keyword evidence="7" id="KW-0378">Hydrolase</keyword>
<dbReference type="Gene3D" id="3.40.50.300">
    <property type="entry name" value="P-loop containing nucleotide triphosphate hydrolases"/>
    <property type="match status" value="2"/>
</dbReference>
<feature type="domain" description="Helicase ATP-binding" evidence="17">
    <location>
        <begin position="44"/>
        <end position="309"/>
    </location>
</feature>
<keyword evidence="10" id="KW-0408">Iron</keyword>
<dbReference type="Proteomes" id="UP000752814">
    <property type="component" value="Unassembled WGS sequence"/>
</dbReference>
<sequence>MSGNFCDKCGSLLNPATGKCPRCLSGAPVAHFQNAARSSQSIEKHGHELFPYEPRPFQLEIVDCIRDTLDSGKHIIMESGTGTGKTICSLVGTLEHSKPRKKKIIYLTRTVSQSDQVMRELRTISRNNKVTGIAIAGRMKSCLLQKQEGMGDVPPAVMSRICEDRKKRTIAKERGGCPYYADFLAIGELAFTQYCFANLPTVGEFDKFCEKQGACPYEARKAIMPMAEIIAVPYIHLLSEDIRNNLFDRLKIEGGDFTVIVDEAHNLIDAARDQESFHISVSDIDSVLVEIRETGNVYLKNNISIFDLCILLKDIIETAVKELIPPRSNDARLGRRFLEGKLRQELGISGEDLDNLCFAMIDRGEKILEDRVDSGKEPMSYILKLGAALNSWIGSSDSMYLKTVSSDNGGMLCAACLEPSEISKFLLGTGGAVHMSGTLKPLKQYADLLDLTPVSVLKEFPSPFPKTNKLTLYTEDVSAGQREMKDDPSMKLRIEQYIIDICNATDRNTMVFFRSYEMLKSMRYSLESEIDRKLYWEESGHSYKLANAIESFKTHKDGVFFTVMGGKISEGLDFPGQELDIAVIVGIPYPPPSLVSDELKRRYDARYGSGTGWEYISAAPAVRKMQQAIGRLIRTETDKGVAIILDSRASRYREQLDAKPTKDPVKELTDFLGWSRRF</sequence>
<evidence type="ECO:0000256" key="5">
    <source>
        <dbReference type="ARBA" id="ARBA00022741"/>
    </source>
</evidence>
<comment type="similarity">
    <text evidence="2">Belongs to the helicase family. RAD3/XPD subfamily.</text>
</comment>
<evidence type="ECO:0000256" key="8">
    <source>
        <dbReference type="ARBA" id="ARBA00022806"/>
    </source>
</evidence>
<dbReference type="SMART" id="SM00488">
    <property type="entry name" value="DEXDc2"/>
    <property type="match status" value="1"/>
</dbReference>
<dbReference type="InterPro" id="IPR042493">
    <property type="entry name" value="XPD_DNA_FeS"/>
</dbReference>
<comment type="cofactor">
    <cofactor evidence="1">
        <name>[4Fe-4S] cluster</name>
        <dbReference type="ChEBI" id="CHEBI:49883"/>
    </cofactor>
</comment>
<dbReference type="EMBL" id="LVVT01000014">
    <property type="protein sequence ID" value="TQS82854.1"/>
    <property type="molecule type" value="Genomic_DNA"/>
</dbReference>
<evidence type="ECO:0000256" key="15">
    <source>
        <dbReference type="ARBA" id="ARBA00044969"/>
    </source>
</evidence>
<dbReference type="InterPro" id="IPR006554">
    <property type="entry name" value="Helicase-like_DEXD_c2"/>
</dbReference>
<dbReference type="GO" id="GO:0046872">
    <property type="term" value="F:metal ion binding"/>
    <property type="evidence" value="ECO:0007669"/>
    <property type="project" value="UniProtKB-KW"/>
</dbReference>
<dbReference type="EC" id="5.6.2.3" evidence="15"/>
<dbReference type="PANTHER" id="PTHR11472">
    <property type="entry name" value="DNA REPAIR DEAD HELICASE RAD3/XP-D SUBFAMILY MEMBER"/>
    <property type="match status" value="1"/>
</dbReference>
<comment type="caution">
    <text evidence="18">The sequence shown here is derived from an EMBL/GenBank/DDBJ whole genome shotgun (WGS) entry which is preliminary data.</text>
</comment>
<keyword evidence="11" id="KW-0411">Iron-sulfur</keyword>
<evidence type="ECO:0000256" key="6">
    <source>
        <dbReference type="ARBA" id="ARBA00022763"/>
    </source>
</evidence>
<evidence type="ECO:0000256" key="11">
    <source>
        <dbReference type="ARBA" id="ARBA00023014"/>
    </source>
</evidence>
<keyword evidence="14" id="KW-0413">Isomerase</keyword>
<evidence type="ECO:0000256" key="4">
    <source>
        <dbReference type="ARBA" id="ARBA00022723"/>
    </source>
</evidence>
<dbReference type="Pfam" id="PF06733">
    <property type="entry name" value="DEAD_2"/>
    <property type="match status" value="1"/>
</dbReference>
<keyword evidence="13" id="KW-0234">DNA repair</keyword>
<proteinExistence type="inferred from homology"/>
<dbReference type="Gene3D" id="1.10.275.40">
    <property type="match status" value="1"/>
</dbReference>
<dbReference type="GO" id="GO:0043139">
    <property type="term" value="F:5'-3' DNA helicase activity"/>
    <property type="evidence" value="ECO:0007669"/>
    <property type="project" value="UniProtKB-EC"/>
</dbReference>
<dbReference type="Pfam" id="PF13307">
    <property type="entry name" value="Helicase_C_2"/>
    <property type="match status" value="1"/>
</dbReference>
<dbReference type="SMART" id="SM00491">
    <property type="entry name" value="HELICc2"/>
    <property type="match status" value="1"/>
</dbReference>
<comment type="catalytic activity">
    <reaction evidence="16">
        <text>ATP + H2O = ADP + phosphate + H(+)</text>
        <dbReference type="Rhea" id="RHEA:13065"/>
        <dbReference type="ChEBI" id="CHEBI:15377"/>
        <dbReference type="ChEBI" id="CHEBI:15378"/>
        <dbReference type="ChEBI" id="CHEBI:30616"/>
        <dbReference type="ChEBI" id="CHEBI:43474"/>
        <dbReference type="ChEBI" id="CHEBI:456216"/>
        <dbReference type="EC" id="5.6.2.3"/>
    </reaction>
</comment>
<dbReference type="GO" id="GO:0006281">
    <property type="term" value="P:DNA repair"/>
    <property type="evidence" value="ECO:0007669"/>
    <property type="project" value="UniProtKB-KW"/>
</dbReference>
<evidence type="ECO:0000313" key="19">
    <source>
        <dbReference type="Proteomes" id="UP000752814"/>
    </source>
</evidence>
<evidence type="ECO:0000256" key="7">
    <source>
        <dbReference type="ARBA" id="ARBA00022801"/>
    </source>
</evidence>